<proteinExistence type="predicted"/>
<comment type="caution">
    <text evidence="2">The sequence shown here is derived from an EMBL/GenBank/DDBJ whole genome shotgun (WGS) entry which is preliminary data.</text>
</comment>
<sequence>MYSNAAGVLTRADIHKIRHYVHHKHGDLPTERRAEIVADAMQRIVLRQLPEFPEEQKQTVMRTVLRDVVAGRGMPVNDSFIFEACVKLDDAGEPELLEALHVWAEKRLGTVIAPDLFREAVAEGRRIASAPEIGVTAWDAVIGTVGLQDPGRIAGSSSLGIEGTLASLGANRTRTKPGVYLAMSVALCLAMLGYGWWTLRPAPVAIERSPVVTRVSVQAPPVVKLKNALPEHLRYAEVDRQRLVRYLRTKSSLLAEEPYLSAIIKAAKDHDIHPLLMFAITGQEQGFVPKTAKNAAKIANNPFNVFYSWKSFNTTIDESARIAGNTINRLSFERPDDVDPVKWINREYAEDTNWSDGVNSLFKAMIAQITTDK</sequence>
<evidence type="ECO:0000313" key="2">
    <source>
        <dbReference type="EMBL" id="NBD23451.1"/>
    </source>
</evidence>
<gene>
    <name evidence="2" type="ORF">GT019_06165</name>
</gene>
<evidence type="ECO:0000313" key="3">
    <source>
        <dbReference type="Proteomes" id="UP000665561"/>
    </source>
</evidence>
<name>A0ABW9XLK3_9BACL</name>
<dbReference type="Proteomes" id="UP000665561">
    <property type="component" value="Unassembled WGS sequence"/>
</dbReference>
<keyword evidence="1" id="KW-1133">Transmembrane helix</keyword>
<evidence type="ECO:0000256" key="1">
    <source>
        <dbReference type="SAM" id="Phobius"/>
    </source>
</evidence>
<keyword evidence="3" id="KW-1185">Reference proteome</keyword>
<protein>
    <recommendedName>
        <fullName evidence="4">Mannosyl-glycoprotein endo-beta-N-acetylglucosamidase-like domain-containing protein</fullName>
    </recommendedName>
</protein>
<dbReference type="RefSeq" id="WP_161741914.1">
    <property type="nucleotide sequence ID" value="NZ_JAAAMV010000002.1"/>
</dbReference>
<dbReference type="EMBL" id="JAAAMV010000002">
    <property type="protein sequence ID" value="NBD23451.1"/>
    <property type="molecule type" value="Genomic_DNA"/>
</dbReference>
<evidence type="ECO:0008006" key="4">
    <source>
        <dbReference type="Google" id="ProtNLM"/>
    </source>
</evidence>
<organism evidence="2 3">
    <name type="scientific">Paenibacillus glycinis</name>
    <dbReference type="NCBI Taxonomy" id="2697035"/>
    <lineage>
        <taxon>Bacteria</taxon>
        <taxon>Bacillati</taxon>
        <taxon>Bacillota</taxon>
        <taxon>Bacilli</taxon>
        <taxon>Bacillales</taxon>
        <taxon>Paenibacillaceae</taxon>
        <taxon>Paenibacillus</taxon>
    </lineage>
</organism>
<feature type="transmembrane region" description="Helical" evidence="1">
    <location>
        <begin position="178"/>
        <end position="197"/>
    </location>
</feature>
<keyword evidence="1" id="KW-0472">Membrane</keyword>
<reference evidence="2 3" key="1">
    <citation type="submission" date="2020-01" db="EMBL/GenBank/DDBJ databases">
        <title>Paenibacillus soybeanensis sp. nov. isolated from the nodules of soybean (Glycine max(L.) Merr).</title>
        <authorList>
            <person name="Wang H."/>
        </authorList>
    </citation>
    <scope>NUCLEOTIDE SEQUENCE [LARGE SCALE GENOMIC DNA]</scope>
    <source>
        <strain evidence="2 3">T1</strain>
    </source>
</reference>
<keyword evidence="1" id="KW-0812">Transmembrane</keyword>
<accession>A0ABW9XLK3</accession>